<evidence type="ECO:0000313" key="20">
    <source>
        <dbReference type="Proteomes" id="UP000824469"/>
    </source>
</evidence>
<organism evidence="19 20">
    <name type="scientific">Taxus chinensis</name>
    <name type="common">Chinese yew</name>
    <name type="synonym">Taxus wallichiana var. chinensis</name>
    <dbReference type="NCBI Taxonomy" id="29808"/>
    <lineage>
        <taxon>Eukaryota</taxon>
        <taxon>Viridiplantae</taxon>
        <taxon>Streptophyta</taxon>
        <taxon>Embryophyta</taxon>
        <taxon>Tracheophyta</taxon>
        <taxon>Spermatophyta</taxon>
        <taxon>Pinopsida</taxon>
        <taxon>Pinidae</taxon>
        <taxon>Conifers II</taxon>
        <taxon>Cupressales</taxon>
        <taxon>Taxaceae</taxon>
        <taxon>Taxus</taxon>
    </lineage>
</organism>
<evidence type="ECO:0000256" key="5">
    <source>
        <dbReference type="ARBA" id="ARBA00022723"/>
    </source>
</evidence>
<evidence type="ECO:0000256" key="4">
    <source>
        <dbReference type="ARBA" id="ARBA00022722"/>
    </source>
</evidence>
<dbReference type="Pfam" id="PF22936">
    <property type="entry name" value="Pol_BBD"/>
    <property type="match status" value="1"/>
</dbReference>
<keyword evidence="11" id="KW-0460">Magnesium</keyword>
<keyword evidence="7" id="KW-0064">Aspartyl protease</keyword>
<dbReference type="OMA" id="THTAKEP"/>
<evidence type="ECO:0000256" key="6">
    <source>
        <dbReference type="ARBA" id="ARBA00022741"/>
    </source>
</evidence>
<evidence type="ECO:0000256" key="7">
    <source>
        <dbReference type="ARBA" id="ARBA00022750"/>
    </source>
</evidence>
<evidence type="ECO:0000256" key="2">
    <source>
        <dbReference type="ARBA" id="ARBA00022612"/>
    </source>
</evidence>
<dbReference type="InterPro" id="IPR013103">
    <property type="entry name" value="RVT_2"/>
</dbReference>
<dbReference type="GO" id="GO:0004519">
    <property type="term" value="F:endonuclease activity"/>
    <property type="evidence" value="ECO:0007669"/>
    <property type="project" value="UniProtKB-KW"/>
</dbReference>
<comment type="caution">
    <text evidence="19">The sequence shown here is derived from an EMBL/GenBank/DDBJ whole genome shotgun (WGS) entry which is preliminary data.</text>
</comment>
<dbReference type="Pfam" id="PF07727">
    <property type="entry name" value="RVT_2"/>
    <property type="match status" value="2"/>
</dbReference>
<dbReference type="PANTHER" id="PTHR42648:SF11">
    <property type="entry name" value="TRANSPOSON TY4-P GAG-POL POLYPROTEIN"/>
    <property type="match status" value="1"/>
</dbReference>
<dbReference type="GO" id="GO:0006310">
    <property type="term" value="P:DNA recombination"/>
    <property type="evidence" value="ECO:0007669"/>
    <property type="project" value="UniProtKB-KW"/>
</dbReference>
<dbReference type="GO" id="GO:0015074">
    <property type="term" value="P:DNA integration"/>
    <property type="evidence" value="ECO:0007669"/>
    <property type="project" value="UniProtKB-KW"/>
</dbReference>
<dbReference type="SUPFAM" id="SSF56672">
    <property type="entry name" value="DNA/RNA polymerases"/>
    <property type="match status" value="1"/>
</dbReference>
<evidence type="ECO:0000313" key="19">
    <source>
        <dbReference type="EMBL" id="KAH9319414.1"/>
    </source>
</evidence>
<keyword evidence="9" id="KW-0378">Hydrolase</keyword>
<evidence type="ECO:0000256" key="13">
    <source>
        <dbReference type="ARBA" id="ARBA00022918"/>
    </source>
</evidence>
<dbReference type="InterPro" id="IPR012337">
    <property type="entry name" value="RNaseH-like_sf"/>
</dbReference>
<dbReference type="InterPro" id="IPR057670">
    <property type="entry name" value="SH3_retrovirus"/>
</dbReference>
<accession>A0AA38LC49</accession>
<evidence type="ECO:0000256" key="17">
    <source>
        <dbReference type="ARBA" id="ARBA00023268"/>
    </source>
</evidence>
<evidence type="ECO:0000256" key="16">
    <source>
        <dbReference type="ARBA" id="ARBA00023172"/>
    </source>
</evidence>
<evidence type="ECO:0000256" key="9">
    <source>
        <dbReference type="ARBA" id="ARBA00022801"/>
    </source>
</evidence>
<keyword evidence="15" id="KW-0917">Virion maturation</keyword>
<keyword evidence="5" id="KW-0479">Metal-binding</keyword>
<keyword evidence="16" id="KW-0233">DNA recombination</keyword>
<protein>
    <recommendedName>
        <fullName evidence="18">Integrase catalytic domain-containing protein</fullName>
    </recommendedName>
</protein>
<comment type="function">
    <text evidence="1">The aspartyl protease (PR) mediates the proteolytic cleavages of the Gag and Gag-Pol polyproteins after assembly of the VLP.</text>
</comment>
<keyword evidence="13" id="KW-0695">RNA-directed DNA polymerase</keyword>
<dbReference type="CDD" id="cd09272">
    <property type="entry name" value="RNase_HI_RT_Ty1"/>
    <property type="match status" value="1"/>
</dbReference>
<sequence length="807" mass="92980">MSGDKKLFDSLHEEPTEDQVRIADDKEYIAEGRGNVSIPLGPRKCTLTKVLYVPGLTSNLLSVTQLLNHHLKVEFLVQNGIKSCLISRKGKQHRDPFQASTFHAKKCLEVVHTDLNGPLPASFSGYKYFQLFVDDHSRKMWVYFLKQKSEALQHFHNFYHRVVKESGQPLLLLRSDQGGEFTSKKFLAFLNHHGIKHHLTAPYTPQQNGIVERRNRTVMEMARCMLSTAKLGERYWDEAVQMAVYLPNRAPIKILLKKMPEEVWSGKKPSISHLRVFGCTAYMHVPAQKRKKVEPKTLPCILLGYSTTSKAYRLMDPETKKIYESRNVVCDESSLDSIVSTEDPLLNTSHRLVSELDDELEETTQRKEMLPGELFVDLGELQNVTPHQSSRATTQFSKVVKFSSEVGTKHYQGLKFATTPRYIIWSQTRNEVNFALMSLLMNSSEPDNVREALSQTQWKEPMETKYDSLMKNQTWELVDLPTGKKPIGCKWVFKTKYKADGSIDKYKARLVAKGYAQKEGIDYEETFAPTAKMKTIRVVCALAAQKGWRLQQMDVKSAFLNGDLKEEVYMTQPEGFVDENQPKKEDQVDIVKNDLKRTFDMIDLGLLHYCLGLEIWQKEHHIFVSQTKYAKTLLEKYRMSDCKPISTPMEKGLQLSRFQDSPQVDATLYRQFFGGLIYLTYTRPDLCYAVSYLSKFMQQPKKCHWNAVEHVLRYVRGTTNYGLEYKKNDQFFLQGYFDSDHARSVDDMKSTIGYIFHLRSGPISWISKKQNVVSISSAEAEYRTARGAVCEVIWIRHIMDDLGIPKK</sequence>
<dbReference type="GO" id="GO:0003964">
    <property type="term" value="F:RNA-directed DNA polymerase activity"/>
    <property type="evidence" value="ECO:0007669"/>
    <property type="project" value="UniProtKB-KW"/>
</dbReference>
<dbReference type="GO" id="GO:0003887">
    <property type="term" value="F:DNA-directed DNA polymerase activity"/>
    <property type="evidence" value="ECO:0007669"/>
    <property type="project" value="UniProtKB-KW"/>
</dbReference>
<evidence type="ECO:0000256" key="11">
    <source>
        <dbReference type="ARBA" id="ARBA00022842"/>
    </source>
</evidence>
<evidence type="ECO:0000256" key="12">
    <source>
        <dbReference type="ARBA" id="ARBA00022908"/>
    </source>
</evidence>
<dbReference type="Gene3D" id="3.30.420.10">
    <property type="entry name" value="Ribonuclease H-like superfamily/Ribonuclease H"/>
    <property type="match status" value="1"/>
</dbReference>
<dbReference type="Pfam" id="PF25597">
    <property type="entry name" value="SH3_retrovirus"/>
    <property type="match status" value="1"/>
</dbReference>
<dbReference type="PANTHER" id="PTHR42648">
    <property type="entry name" value="TRANSPOSASE, PUTATIVE-RELATED"/>
    <property type="match status" value="1"/>
</dbReference>
<dbReference type="GO" id="GO:0005524">
    <property type="term" value="F:ATP binding"/>
    <property type="evidence" value="ECO:0007669"/>
    <property type="project" value="UniProtKB-KW"/>
</dbReference>
<dbReference type="GO" id="GO:0004190">
    <property type="term" value="F:aspartic-type endopeptidase activity"/>
    <property type="evidence" value="ECO:0007669"/>
    <property type="project" value="UniProtKB-KW"/>
</dbReference>
<reference evidence="19 20" key="1">
    <citation type="journal article" date="2021" name="Nat. Plants">
        <title>The Taxus genome provides insights into paclitaxel biosynthesis.</title>
        <authorList>
            <person name="Xiong X."/>
            <person name="Gou J."/>
            <person name="Liao Q."/>
            <person name="Li Y."/>
            <person name="Zhou Q."/>
            <person name="Bi G."/>
            <person name="Li C."/>
            <person name="Du R."/>
            <person name="Wang X."/>
            <person name="Sun T."/>
            <person name="Guo L."/>
            <person name="Liang H."/>
            <person name="Lu P."/>
            <person name="Wu Y."/>
            <person name="Zhang Z."/>
            <person name="Ro D.K."/>
            <person name="Shang Y."/>
            <person name="Huang S."/>
            <person name="Yan J."/>
        </authorList>
    </citation>
    <scope>NUCLEOTIDE SEQUENCE [LARGE SCALE GENOMIC DNA]</scope>
    <source>
        <strain evidence="19">Ta-2019</strain>
    </source>
</reference>
<name>A0AA38LC49_TAXCH</name>
<dbReference type="GO" id="GO:0006508">
    <property type="term" value="P:proteolysis"/>
    <property type="evidence" value="ECO:0007669"/>
    <property type="project" value="UniProtKB-KW"/>
</dbReference>
<dbReference type="GO" id="GO:0003676">
    <property type="term" value="F:nucleic acid binding"/>
    <property type="evidence" value="ECO:0007669"/>
    <property type="project" value="InterPro"/>
</dbReference>
<keyword evidence="3" id="KW-0645">Protease</keyword>
<evidence type="ECO:0000256" key="15">
    <source>
        <dbReference type="ARBA" id="ARBA00023113"/>
    </source>
</evidence>
<dbReference type="InterPro" id="IPR039537">
    <property type="entry name" value="Retrotran_Ty1/copia-like"/>
</dbReference>
<keyword evidence="6" id="KW-0547">Nucleotide-binding</keyword>
<dbReference type="AlphaFoldDB" id="A0AA38LC49"/>
<dbReference type="EMBL" id="JAHRHJ020000004">
    <property type="protein sequence ID" value="KAH9319414.1"/>
    <property type="molecule type" value="Genomic_DNA"/>
</dbReference>
<dbReference type="Proteomes" id="UP000824469">
    <property type="component" value="Unassembled WGS sequence"/>
</dbReference>
<dbReference type="InterPro" id="IPR001584">
    <property type="entry name" value="Integrase_cat-core"/>
</dbReference>
<evidence type="ECO:0000256" key="10">
    <source>
        <dbReference type="ARBA" id="ARBA00022840"/>
    </source>
</evidence>
<evidence type="ECO:0000256" key="1">
    <source>
        <dbReference type="ARBA" id="ARBA00002180"/>
    </source>
</evidence>
<keyword evidence="8" id="KW-0255">Endonuclease</keyword>
<keyword evidence="17" id="KW-0511">Multifunctional enzyme</keyword>
<keyword evidence="14" id="KW-0808">Transferase</keyword>
<keyword evidence="4" id="KW-0540">Nuclease</keyword>
<feature type="domain" description="Integrase catalytic" evidence="18">
    <location>
        <begin position="92"/>
        <end position="268"/>
    </location>
</feature>
<keyword evidence="10" id="KW-0067">ATP-binding</keyword>
<dbReference type="InterPro" id="IPR036397">
    <property type="entry name" value="RNaseH_sf"/>
</dbReference>
<dbReference type="Pfam" id="PF00665">
    <property type="entry name" value="rve"/>
    <property type="match status" value="1"/>
</dbReference>
<evidence type="ECO:0000256" key="3">
    <source>
        <dbReference type="ARBA" id="ARBA00022670"/>
    </source>
</evidence>
<evidence type="ECO:0000259" key="18">
    <source>
        <dbReference type="PROSITE" id="PS50994"/>
    </source>
</evidence>
<keyword evidence="12" id="KW-0229">DNA integration</keyword>
<keyword evidence="14" id="KW-0239">DNA-directed DNA polymerase</keyword>
<dbReference type="InterPro" id="IPR054722">
    <property type="entry name" value="PolX-like_BBD"/>
</dbReference>
<gene>
    <name evidence="19" type="ORF">KI387_021183</name>
</gene>
<dbReference type="SUPFAM" id="SSF53098">
    <property type="entry name" value="Ribonuclease H-like"/>
    <property type="match status" value="1"/>
</dbReference>
<evidence type="ECO:0000256" key="8">
    <source>
        <dbReference type="ARBA" id="ARBA00022759"/>
    </source>
</evidence>
<dbReference type="InterPro" id="IPR043502">
    <property type="entry name" value="DNA/RNA_pol_sf"/>
</dbReference>
<proteinExistence type="predicted"/>
<dbReference type="GO" id="GO:0046872">
    <property type="term" value="F:metal ion binding"/>
    <property type="evidence" value="ECO:0007669"/>
    <property type="project" value="UniProtKB-KW"/>
</dbReference>
<keyword evidence="20" id="KW-1185">Reference proteome</keyword>
<evidence type="ECO:0000256" key="14">
    <source>
        <dbReference type="ARBA" id="ARBA00022932"/>
    </source>
</evidence>
<keyword evidence="2" id="KW-1188">Viral release from host cell</keyword>
<keyword evidence="14" id="KW-0548">Nucleotidyltransferase</keyword>
<dbReference type="PROSITE" id="PS50994">
    <property type="entry name" value="INTEGRASE"/>
    <property type="match status" value="1"/>
</dbReference>